<dbReference type="VEuPathDB" id="FungiDB:UREG_01673"/>
<proteinExistence type="inferred from homology"/>
<accession>C4JJ66</accession>
<dbReference type="OrthoDB" id="1601230at2759"/>
<keyword evidence="2" id="KW-0479">Metal-binding</keyword>
<evidence type="ECO:0000313" key="6">
    <source>
        <dbReference type="EMBL" id="EEP76824.1"/>
    </source>
</evidence>
<dbReference type="InterPro" id="IPR006913">
    <property type="entry name" value="CENP-V/GFA"/>
</dbReference>
<dbReference type="PROSITE" id="PS51891">
    <property type="entry name" value="CENP_V_GFA"/>
    <property type="match status" value="1"/>
</dbReference>
<reference evidence="7" key="1">
    <citation type="journal article" date="2009" name="Genome Res.">
        <title>Comparative genomic analyses of the human fungal pathogens Coccidioides and their relatives.</title>
        <authorList>
            <person name="Sharpton T.J."/>
            <person name="Stajich J.E."/>
            <person name="Rounsley S.D."/>
            <person name="Gardner M.J."/>
            <person name="Wortman J.R."/>
            <person name="Jordar V.S."/>
            <person name="Maiti R."/>
            <person name="Kodira C.D."/>
            <person name="Neafsey D.E."/>
            <person name="Zeng Q."/>
            <person name="Hung C.-Y."/>
            <person name="McMahan C."/>
            <person name="Muszewska A."/>
            <person name="Grynberg M."/>
            <person name="Mandel M.A."/>
            <person name="Kellner E.M."/>
            <person name="Barker B.M."/>
            <person name="Galgiani J.N."/>
            <person name="Orbach M.J."/>
            <person name="Kirkland T.N."/>
            <person name="Cole G.T."/>
            <person name="Henn M.R."/>
            <person name="Birren B.W."/>
            <person name="Taylor J.W."/>
        </authorList>
    </citation>
    <scope>NUCLEOTIDE SEQUENCE [LARGE SCALE GENOMIC DNA]</scope>
    <source>
        <strain evidence="7">UAMH 1704</strain>
    </source>
</reference>
<name>C4JJ66_UNCRE</name>
<evidence type="ECO:0000256" key="2">
    <source>
        <dbReference type="ARBA" id="ARBA00022723"/>
    </source>
</evidence>
<gene>
    <name evidence="6" type="ORF">UREG_01673</name>
</gene>
<dbReference type="GeneID" id="8438722"/>
<evidence type="ECO:0000256" key="1">
    <source>
        <dbReference type="ARBA" id="ARBA00005495"/>
    </source>
</evidence>
<feature type="domain" description="CENP-V/GFA" evidence="5">
    <location>
        <begin position="4"/>
        <end position="117"/>
    </location>
</feature>
<comment type="similarity">
    <text evidence="1">Belongs to the Gfa family.</text>
</comment>
<dbReference type="EMBL" id="CH476615">
    <property type="protein sequence ID" value="EEP76824.1"/>
    <property type="molecule type" value="Genomic_DNA"/>
</dbReference>
<dbReference type="OMA" id="TPFIETW"/>
<organism evidence="6 7">
    <name type="scientific">Uncinocarpus reesii (strain UAMH 1704)</name>
    <dbReference type="NCBI Taxonomy" id="336963"/>
    <lineage>
        <taxon>Eukaryota</taxon>
        <taxon>Fungi</taxon>
        <taxon>Dikarya</taxon>
        <taxon>Ascomycota</taxon>
        <taxon>Pezizomycotina</taxon>
        <taxon>Eurotiomycetes</taxon>
        <taxon>Eurotiomycetidae</taxon>
        <taxon>Onygenales</taxon>
        <taxon>Onygenaceae</taxon>
        <taxon>Uncinocarpus</taxon>
    </lineage>
</organism>
<dbReference type="InParanoid" id="C4JJ66"/>
<dbReference type="Pfam" id="PF04828">
    <property type="entry name" value="GFA"/>
    <property type="match status" value="1"/>
</dbReference>
<dbReference type="HOGENOM" id="CLU_055491_3_2_1"/>
<dbReference type="eggNOG" id="ENOG502SFKU">
    <property type="taxonomic scope" value="Eukaryota"/>
</dbReference>
<keyword evidence="4" id="KW-0456">Lyase</keyword>
<dbReference type="KEGG" id="ure:UREG_01673"/>
<evidence type="ECO:0000313" key="7">
    <source>
        <dbReference type="Proteomes" id="UP000002058"/>
    </source>
</evidence>
<dbReference type="InterPro" id="IPR011057">
    <property type="entry name" value="Mss4-like_sf"/>
</dbReference>
<dbReference type="GO" id="GO:0016846">
    <property type="term" value="F:carbon-sulfur lyase activity"/>
    <property type="evidence" value="ECO:0007669"/>
    <property type="project" value="InterPro"/>
</dbReference>
<dbReference type="SUPFAM" id="SSF51316">
    <property type="entry name" value="Mss4-like"/>
    <property type="match status" value="1"/>
</dbReference>
<dbReference type="RefSeq" id="XP_002542157.1">
    <property type="nucleotide sequence ID" value="XM_002542111.1"/>
</dbReference>
<dbReference type="PANTHER" id="PTHR33337:SF30">
    <property type="entry name" value="DUF636 DOMAIN PROTEIN (AFU_ORTHOLOGUE AFUA_1G03180)"/>
    <property type="match status" value="1"/>
</dbReference>
<sequence>MTSVPGKCHCGQIEWTVKLADQEKSHILCHCDACKIVNGGEFTLNQVIPEENFKLEKGEPSKYTYKGDSGNPVHCFFCPTCSTHIYHHQTALGPKYIIRTAALAGSKEWPVGAEIYCKDNLKWFPKIAETTFPAAPPS</sequence>
<dbReference type="Gene3D" id="3.90.1590.10">
    <property type="entry name" value="glutathione-dependent formaldehyde- activating enzyme (gfa)"/>
    <property type="match status" value="1"/>
</dbReference>
<dbReference type="PANTHER" id="PTHR33337">
    <property type="entry name" value="GFA DOMAIN-CONTAINING PROTEIN"/>
    <property type="match status" value="1"/>
</dbReference>
<dbReference type="AlphaFoldDB" id="C4JJ66"/>
<evidence type="ECO:0000256" key="3">
    <source>
        <dbReference type="ARBA" id="ARBA00022833"/>
    </source>
</evidence>
<protein>
    <recommendedName>
        <fullName evidence="5">CENP-V/GFA domain-containing protein</fullName>
    </recommendedName>
</protein>
<keyword evidence="7" id="KW-1185">Reference proteome</keyword>
<evidence type="ECO:0000256" key="4">
    <source>
        <dbReference type="ARBA" id="ARBA00023239"/>
    </source>
</evidence>
<evidence type="ECO:0000259" key="5">
    <source>
        <dbReference type="PROSITE" id="PS51891"/>
    </source>
</evidence>
<dbReference type="Proteomes" id="UP000002058">
    <property type="component" value="Unassembled WGS sequence"/>
</dbReference>
<dbReference type="STRING" id="336963.C4JJ66"/>
<dbReference type="GO" id="GO:0046872">
    <property type="term" value="F:metal ion binding"/>
    <property type="evidence" value="ECO:0007669"/>
    <property type="project" value="UniProtKB-KW"/>
</dbReference>
<keyword evidence="3" id="KW-0862">Zinc</keyword>